<evidence type="ECO:0000313" key="2">
    <source>
        <dbReference type="EMBL" id="KAK3740778.1"/>
    </source>
</evidence>
<dbReference type="AlphaFoldDB" id="A0AAE1CWW1"/>
<sequence>MSTEINRREITRNKTGRGDNPSHISTFTKLAVSSGGREPEEKKILQRYIRMGQELKGKQKTLLPHRQNLFSSYTSGNRRVSRPGKQNGQGRTVAGQVMGYWSDSHGGWSYRLCVEYVHIASPYLPVRTPIRPGCHELGYGMRFYVAEFIEGLRLCPAGSLLNNSVRWRLAYNASRLVANISGVSFRANTSGSSGREHCILGSGEMG</sequence>
<name>A0AAE1CWW1_9GAST</name>
<reference evidence="2" key="1">
    <citation type="journal article" date="2023" name="G3 (Bethesda)">
        <title>A reference genome for the long-term kleptoplast-retaining sea slug Elysia crispata morphotype clarki.</title>
        <authorList>
            <person name="Eastman K.E."/>
            <person name="Pendleton A.L."/>
            <person name="Shaikh M.A."/>
            <person name="Suttiyut T."/>
            <person name="Ogas R."/>
            <person name="Tomko P."/>
            <person name="Gavelis G."/>
            <person name="Widhalm J.R."/>
            <person name="Wisecaver J.H."/>
        </authorList>
    </citation>
    <scope>NUCLEOTIDE SEQUENCE</scope>
    <source>
        <strain evidence="2">ECLA1</strain>
    </source>
</reference>
<proteinExistence type="predicted"/>
<evidence type="ECO:0000256" key="1">
    <source>
        <dbReference type="SAM" id="MobiDB-lite"/>
    </source>
</evidence>
<keyword evidence="3" id="KW-1185">Reference proteome</keyword>
<dbReference type="Proteomes" id="UP001283361">
    <property type="component" value="Unassembled WGS sequence"/>
</dbReference>
<protein>
    <submittedName>
        <fullName evidence="2">Uncharacterized protein</fullName>
    </submittedName>
</protein>
<comment type="caution">
    <text evidence="2">The sequence shown here is derived from an EMBL/GenBank/DDBJ whole genome shotgun (WGS) entry which is preliminary data.</text>
</comment>
<gene>
    <name evidence="2" type="ORF">RRG08_005107</name>
</gene>
<feature type="compositionally biased region" description="Basic and acidic residues" evidence="1">
    <location>
        <begin position="1"/>
        <end position="12"/>
    </location>
</feature>
<accession>A0AAE1CWW1</accession>
<dbReference type="EMBL" id="JAWDGP010006461">
    <property type="protein sequence ID" value="KAK3740778.1"/>
    <property type="molecule type" value="Genomic_DNA"/>
</dbReference>
<evidence type="ECO:0000313" key="3">
    <source>
        <dbReference type="Proteomes" id="UP001283361"/>
    </source>
</evidence>
<organism evidence="2 3">
    <name type="scientific">Elysia crispata</name>
    <name type="common">lettuce slug</name>
    <dbReference type="NCBI Taxonomy" id="231223"/>
    <lineage>
        <taxon>Eukaryota</taxon>
        <taxon>Metazoa</taxon>
        <taxon>Spiralia</taxon>
        <taxon>Lophotrochozoa</taxon>
        <taxon>Mollusca</taxon>
        <taxon>Gastropoda</taxon>
        <taxon>Heterobranchia</taxon>
        <taxon>Euthyneura</taxon>
        <taxon>Panpulmonata</taxon>
        <taxon>Sacoglossa</taxon>
        <taxon>Placobranchoidea</taxon>
        <taxon>Plakobranchidae</taxon>
        <taxon>Elysia</taxon>
    </lineage>
</organism>
<feature type="region of interest" description="Disordered" evidence="1">
    <location>
        <begin position="1"/>
        <end position="25"/>
    </location>
</feature>